<keyword evidence="4" id="KW-0808">Transferase</keyword>
<dbReference type="OrthoDB" id="532420at2759"/>
<dbReference type="PANTHER" id="PTHR11952">
    <property type="entry name" value="UDP- GLUCOSE PYROPHOSPHORYLASE"/>
    <property type="match status" value="1"/>
</dbReference>
<evidence type="ECO:0000256" key="4">
    <source>
        <dbReference type="ARBA" id="ARBA00022679"/>
    </source>
</evidence>
<dbReference type="InterPro" id="IPR002618">
    <property type="entry name" value="UDPGP_fam"/>
</dbReference>
<proteinExistence type="inferred from homology"/>
<comment type="pathway">
    <text evidence="1">Nucleotide-sugar biosynthesis; UDP-N-acetyl-alpha-D-glucosamine biosynthesis; UDP-N-acetyl-alpha-D-glucosamine from N-acetyl-alpha-D-glucosamine 1-phosphate: step 1/1.</text>
</comment>
<sequence>MTLQCHLYTAGFLPKVGQCFLTNPVMERANLKSSLFLFYNTATNVNTRFVYKFVCKRQIAPTCIKNQVWWENTSENVILFITKGSRQCPLSIRAGQTTTTMSYETLLAKLNSHGQGHLLNYWHELSEKERDQLISDVQKIDFAEVNELFRRAHDTSKVILEKVEDLKPIPDSHYEAVPNLSNEKIEEYENIGLKEISDSKVGVLLLAGGQATRLGFGHPKGMYDVGLPSRKTLFQIQAERIVRVQQMAAEKYGKAGRITWYIMTSEHTKGPTADFFRSHSYFGLNEEDIVYFEQGTLPCFDFEGKIFLDEKHHISSAPDGNGGLYRALKAKGILADIAKRGVEHLHAHSVDNILIKVADPVFIGYCKSKNADCAAKVVQKSSPSEAVGVVCSVNGHYKVVEYSELTDEQAERRTPDGRLTFSAGNICNHYFSADFLDKICNYESKLKLHIANKKIPYVDHEGVRQKPTEPNGIKMEKFIFDVFEFAENFICLEVARDVEFSALKNNDAAKKDCPSTAKQDLLKLHRKYIRQSGGIVEDNVDVEISPLLSYGGENLQDLVNGEVFSISPYHLKSPQESATNGVNGKH</sequence>
<evidence type="ECO:0000256" key="1">
    <source>
        <dbReference type="ARBA" id="ARBA00005208"/>
    </source>
</evidence>
<dbReference type="Proteomes" id="UP000322000">
    <property type="component" value="Chromosome 3"/>
</dbReference>
<comment type="similarity">
    <text evidence="2">Belongs to the UDPGP type 1 family.</text>
</comment>
<gene>
    <name evidence="8" type="primary">LOC113492262</name>
</gene>
<dbReference type="CTD" id="33903"/>
<evidence type="ECO:0000313" key="7">
    <source>
        <dbReference type="Proteomes" id="UP000322000"/>
    </source>
</evidence>
<dbReference type="FunCoup" id="A0A7E5VB32">
    <property type="interactions" value="1020"/>
</dbReference>
<dbReference type="AlphaFoldDB" id="A0A7E5VB32"/>
<dbReference type="InParanoid" id="A0A7E5VB32"/>
<dbReference type="SUPFAM" id="SSF53448">
    <property type="entry name" value="Nucleotide-diphospho-sugar transferases"/>
    <property type="match status" value="1"/>
</dbReference>
<dbReference type="EC" id="2.7.7.23" evidence="3"/>
<comment type="catalytic activity">
    <reaction evidence="6">
        <text>N-acetyl-alpha-D-glucosamine 1-phosphate + UTP + H(+) = UDP-N-acetyl-alpha-D-glucosamine + diphosphate</text>
        <dbReference type="Rhea" id="RHEA:13509"/>
        <dbReference type="ChEBI" id="CHEBI:15378"/>
        <dbReference type="ChEBI" id="CHEBI:33019"/>
        <dbReference type="ChEBI" id="CHEBI:46398"/>
        <dbReference type="ChEBI" id="CHEBI:57705"/>
        <dbReference type="ChEBI" id="CHEBI:57776"/>
        <dbReference type="EC" id="2.7.7.23"/>
    </reaction>
</comment>
<protein>
    <recommendedName>
        <fullName evidence="3">UDP-N-acetylglucosamine diphosphorylase</fullName>
        <ecNumber evidence="3">2.7.7.23</ecNumber>
    </recommendedName>
</protein>
<dbReference type="KEGG" id="tnl:113492262"/>
<dbReference type="Gene3D" id="3.90.550.10">
    <property type="entry name" value="Spore Coat Polysaccharide Biosynthesis Protein SpsA, Chain A"/>
    <property type="match status" value="1"/>
</dbReference>
<dbReference type="PANTHER" id="PTHR11952:SF2">
    <property type="entry name" value="LD24639P"/>
    <property type="match status" value="1"/>
</dbReference>
<evidence type="ECO:0000256" key="5">
    <source>
        <dbReference type="ARBA" id="ARBA00022695"/>
    </source>
</evidence>
<evidence type="ECO:0000256" key="3">
    <source>
        <dbReference type="ARBA" id="ARBA00012457"/>
    </source>
</evidence>
<reference evidence="8" key="1">
    <citation type="submission" date="2025-08" db="UniProtKB">
        <authorList>
            <consortium name="RefSeq"/>
        </authorList>
    </citation>
    <scope>IDENTIFICATION</scope>
</reference>
<evidence type="ECO:0000313" key="8">
    <source>
        <dbReference type="RefSeq" id="XP_026725491.1"/>
    </source>
</evidence>
<dbReference type="FunFam" id="3.90.550.10:FF:000075">
    <property type="entry name" value="Probable UDP-N-acetylglucosamine pyrophosphorylase"/>
    <property type="match status" value="1"/>
</dbReference>
<evidence type="ECO:0000256" key="2">
    <source>
        <dbReference type="ARBA" id="ARBA00010401"/>
    </source>
</evidence>
<dbReference type="CDD" id="cd04193">
    <property type="entry name" value="UDPGlcNAc_PPase"/>
    <property type="match status" value="1"/>
</dbReference>
<organism evidence="7 8">
    <name type="scientific">Trichoplusia ni</name>
    <name type="common">Cabbage looper</name>
    <dbReference type="NCBI Taxonomy" id="7111"/>
    <lineage>
        <taxon>Eukaryota</taxon>
        <taxon>Metazoa</taxon>
        <taxon>Ecdysozoa</taxon>
        <taxon>Arthropoda</taxon>
        <taxon>Hexapoda</taxon>
        <taxon>Insecta</taxon>
        <taxon>Pterygota</taxon>
        <taxon>Neoptera</taxon>
        <taxon>Endopterygota</taxon>
        <taxon>Lepidoptera</taxon>
        <taxon>Glossata</taxon>
        <taxon>Ditrysia</taxon>
        <taxon>Noctuoidea</taxon>
        <taxon>Noctuidae</taxon>
        <taxon>Plusiinae</taxon>
        <taxon>Trichoplusia</taxon>
    </lineage>
</organism>
<accession>A0A7E5VB32</accession>
<dbReference type="GO" id="GO:0003977">
    <property type="term" value="F:UDP-N-acetylglucosamine diphosphorylase activity"/>
    <property type="evidence" value="ECO:0007669"/>
    <property type="project" value="UniProtKB-EC"/>
</dbReference>
<dbReference type="GeneID" id="113492262"/>
<keyword evidence="7" id="KW-1185">Reference proteome</keyword>
<dbReference type="Pfam" id="PF01704">
    <property type="entry name" value="UDPGP"/>
    <property type="match status" value="1"/>
</dbReference>
<keyword evidence="5" id="KW-0548">Nucleotidyltransferase</keyword>
<dbReference type="RefSeq" id="XP_026725491.1">
    <property type="nucleotide sequence ID" value="XM_026869690.1"/>
</dbReference>
<evidence type="ECO:0000256" key="6">
    <source>
        <dbReference type="ARBA" id="ARBA00048493"/>
    </source>
</evidence>
<dbReference type="GO" id="GO:0006048">
    <property type="term" value="P:UDP-N-acetylglucosamine biosynthetic process"/>
    <property type="evidence" value="ECO:0007669"/>
    <property type="project" value="TreeGrafter"/>
</dbReference>
<name>A0A7E5VB32_TRINI</name>
<dbReference type="InterPro" id="IPR029044">
    <property type="entry name" value="Nucleotide-diphossugar_trans"/>
</dbReference>
<dbReference type="InterPro" id="IPR039741">
    <property type="entry name" value="UDP-sugar_pyrophosphorylase"/>
</dbReference>